<keyword evidence="2" id="KW-1185">Reference proteome</keyword>
<dbReference type="EMBL" id="JBHTMM010000025">
    <property type="protein sequence ID" value="MFD1308295.1"/>
    <property type="molecule type" value="Genomic_DNA"/>
</dbReference>
<dbReference type="RefSeq" id="WP_168526525.1">
    <property type="nucleotide sequence ID" value="NZ_JBHSKH010000001.1"/>
</dbReference>
<reference evidence="2" key="1">
    <citation type="journal article" date="2019" name="Int. J. Syst. Evol. Microbiol.">
        <title>The Global Catalogue of Microorganisms (GCM) 10K type strain sequencing project: providing services to taxonomists for standard genome sequencing and annotation.</title>
        <authorList>
            <consortium name="The Broad Institute Genomics Platform"/>
            <consortium name="The Broad Institute Genome Sequencing Center for Infectious Disease"/>
            <person name="Wu L."/>
            <person name="Ma J."/>
        </authorList>
    </citation>
    <scope>NUCLEOTIDE SEQUENCE [LARGE SCALE GENOMIC DNA]</scope>
    <source>
        <strain evidence="2">CGMCC 4.7020</strain>
    </source>
</reference>
<gene>
    <name evidence="1" type="ORF">ACFQ5X_20840</name>
</gene>
<accession>A0ABW3XG10</accession>
<comment type="caution">
    <text evidence="1">The sequence shown here is derived from an EMBL/GenBank/DDBJ whole genome shotgun (WGS) entry which is preliminary data.</text>
</comment>
<evidence type="ECO:0000313" key="1">
    <source>
        <dbReference type="EMBL" id="MFD1308295.1"/>
    </source>
</evidence>
<organism evidence="1 2">
    <name type="scientific">Streptomyces kaempferi</name>
    <dbReference type="NCBI Taxonomy" id="333725"/>
    <lineage>
        <taxon>Bacteria</taxon>
        <taxon>Bacillati</taxon>
        <taxon>Actinomycetota</taxon>
        <taxon>Actinomycetes</taxon>
        <taxon>Kitasatosporales</taxon>
        <taxon>Streptomycetaceae</taxon>
        <taxon>Streptomyces</taxon>
    </lineage>
</organism>
<proteinExistence type="predicted"/>
<name>A0ABW3XG10_9ACTN</name>
<sequence>MAFIDERTLTGLTIDHDWYSSPAAEAFEAGNLMVGTREDIAAGRWENLLCVQQR</sequence>
<dbReference type="Proteomes" id="UP001597058">
    <property type="component" value="Unassembled WGS sequence"/>
</dbReference>
<evidence type="ECO:0000313" key="2">
    <source>
        <dbReference type="Proteomes" id="UP001597058"/>
    </source>
</evidence>
<protein>
    <submittedName>
        <fullName evidence="1">Uncharacterized protein</fullName>
    </submittedName>
</protein>